<reference evidence="3" key="1">
    <citation type="submission" date="2017-06" db="EMBL/GenBank/DDBJ databases">
        <authorList>
            <person name="Furmanczyk E.M."/>
        </authorList>
    </citation>
    <scope>NUCLEOTIDE SEQUENCE [LARGE SCALE GENOMIC DNA]</scope>
    <source>
        <strain evidence="3">AP3_16</strain>
    </source>
</reference>
<gene>
    <name evidence="2" type="ORF">CD175_21535</name>
</gene>
<protein>
    <submittedName>
        <fullName evidence="2">Uncharacterized protein</fullName>
    </submittedName>
</protein>
<evidence type="ECO:0000256" key="1">
    <source>
        <dbReference type="SAM" id="MobiDB-lite"/>
    </source>
</evidence>
<proteinExistence type="predicted"/>
<keyword evidence="3" id="KW-1185">Reference proteome</keyword>
<organism evidence="2 3">
    <name type="scientific">Pseudomonas laurylsulfatiphila</name>
    <dbReference type="NCBI Taxonomy" id="2011015"/>
    <lineage>
        <taxon>Bacteria</taxon>
        <taxon>Pseudomonadati</taxon>
        <taxon>Pseudomonadota</taxon>
        <taxon>Gammaproteobacteria</taxon>
        <taxon>Pseudomonadales</taxon>
        <taxon>Pseudomonadaceae</taxon>
        <taxon>Pseudomonas</taxon>
    </lineage>
</organism>
<name>A0A2S6FJ51_9PSED</name>
<feature type="region of interest" description="Disordered" evidence="1">
    <location>
        <begin position="44"/>
        <end position="64"/>
    </location>
</feature>
<dbReference type="AlphaFoldDB" id="A0A2S6FJ51"/>
<dbReference type="Proteomes" id="UP000238541">
    <property type="component" value="Unassembled WGS sequence"/>
</dbReference>
<accession>A0A2S6FJ51</accession>
<evidence type="ECO:0000313" key="3">
    <source>
        <dbReference type="Proteomes" id="UP000238541"/>
    </source>
</evidence>
<comment type="caution">
    <text evidence="2">The sequence shown here is derived from an EMBL/GenBank/DDBJ whole genome shotgun (WGS) entry which is preliminary data.</text>
</comment>
<evidence type="ECO:0000313" key="2">
    <source>
        <dbReference type="EMBL" id="PPK37478.1"/>
    </source>
</evidence>
<sequence>MSAVHIAFNVNARLIRCNEYKKGGLGRPFLWPLPLHYRTQARQDLSENTSREAKNLSRSEACVI</sequence>
<dbReference type="EMBL" id="NIRS01000005">
    <property type="protein sequence ID" value="PPK37478.1"/>
    <property type="molecule type" value="Genomic_DNA"/>
</dbReference>